<sequence>MLDKVPTEIILDSLFPLLSPRDILAIGSSSRSLHALILDALIWKRKLSAQTKYIALRVLTQSSQSHNLDWQRIYKRALSPQLYVWGVATNGRLGIDFHDPRIARGNCVPTPIPIRTGIDLVQVVAGGWSFHALGRNGQVVFWGQFNGDIVPFGHVDYRNPGARVATPSTLDLPFRTVDMSAGRAHILLTDDKGRVYQSISPALTQRITHACLENDAIAQISAGWTHSALLLTSGAILVFWPHDCLLREEYRVAHDAGPRQHAHGRADGAGGRRTILASVFDYTPDAVTLPHIPGQSVAQIANAEDAMLALTASGRVYRMDLSTRRGLRGSERVRDMHEMFLDGSRRWNELTHFAPENLRKLLPDGDEAPHLSHITCSFRQFTLYAPSIHRNFAVFAGDATRDDSQPTLVGLDNVVDVARGDYHALALTRDGHVRAWGSQKGGKLGVNGLDHLRDGDVSDPLPVSFKSDGEGDGGTRKRFFAFSVAAAGWHSAALVIDLEGDDGDDGDGEEYEQEQGNENEEEQKGQQDEQPEANSLTQHAYSFVQRFTGMRTGMTQR</sequence>
<evidence type="ECO:0000313" key="4">
    <source>
        <dbReference type="Proteomes" id="UP000306954"/>
    </source>
</evidence>
<feature type="region of interest" description="Disordered" evidence="2">
    <location>
        <begin position="498"/>
        <end position="538"/>
    </location>
</feature>
<proteinExistence type="predicted"/>
<feature type="repeat" description="RCC1" evidence="1">
    <location>
        <begin position="80"/>
        <end position="136"/>
    </location>
</feature>
<gene>
    <name evidence="3" type="ORF">E3P90_03533</name>
</gene>
<dbReference type="Proteomes" id="UP000306954">
    <property type="component" value="Unassembled WGS sequence"/>
</dbReference>
<dbReference type="InterPro" id="IPR000408">
    <property type="entry name" value="Reg_chr_condens"/>
</dbReference>
<name>A0A4T0I439_WALIC</name>
<evidence type="ECO:0000256" key="2">
    <source>
        <dbReference type="SAM" id="MobiDB-lite"/>
    </source>
</evidence>
<dbReference type="GO" id="GO:0005085">
    <property type="term" value="F:guanyl-nucleotide exchange factor activity"/>
    <property type="evidence" value="ECO:0007669"/>
    <property type="project" value="TreeGrafter"/>
</dbReference>
<comment type="caution">
    <text evidence="3">The sequence shown here is derived from an EMBL/GenBank/DDBJ whole genome shotgun (WGS) entry which is preliminary data.</text>
</comment>
<feature type="compositionally biased region" description="Acidic residues" evidence="2">
    <location>
        <begin position="498"/>
        <end position="521"/>
    </location>
</feature>
<protein>
    <recommendedName>
        <fullName evidence="5">SCF-associated factor 1</fullName>
    </recommendedName>
</protein>
<evidence type="ECO:0008006" key="5">
    <source>
        <dbReference type="Google" id="ProtNLM"/>
    </source>
</evidence>
<dbReference type="PROSITE" id="PS50012">
    <property type="entry name" value="RCC1_3"/>
    <property type="match status" value="2"/>
</dbReference>
<dbReference type="EMBL" id="SPOF01000051">
    <property type="protein sequence ID" value="TIB08812.1"/>
    <property type="molecule type" value="Genomic_DNA"/>
</dbReference>
<dbReference type="GO" id="GO:0005737">
    <property type="term" value="C:cytoplasm"/>
    <property type="evidence" value="ECO:0007669"/>
    <property type="project" value="TreeGrafter"/>
</dbReference>
<dbReference type="InterPro" id="IPR009091">
    <property type="entry name" value="RCC1/BLIP-II"/>
</dbReference>
<dbReference type="InterPro" id="IPR036047">
    <property type="entry name" value="F-box-like_dom_sf"/>
</dbReference>
<dbReference type="InterPro" id="IPR051553">
    <property type="entry name" value="Ran_GTPase-activating"/>
</dbReference>
<organism evidence="3 4">
    <name type="scientific">Wallemia ichthyophaga</name>
    <dbReference type="NCBI Taxonomy" id="245174"/>
    <lineage>
        <taxon>Eukaryota</taxon>
        <taxon>Fungi</taxon>
        <taxon>Dikarya</taxon>
        <taxon>Basidiomycota</taxon>
        <taxon>Wallemiomycotina</taxon>
        <taxon>Wallemiomycetes</taxon>
        <taxon>Wallemiales</taxon>
        <taxon>Wallemiaceae</taxon>
        <taxon>Wallemia</taxon>
    </lineage>
</organism>
<dbReference type="PANTHER" id="PTHR45982:SF3">
    <property type="entry name" value="F-BOX PROTEIN POF9"/>
    <property type="match status" value="1"/>
</dbReference>
<dbReference type="SUPFAM" id="SSF81383">
    <property type="entry name" value="F-box domain"/>
    <property type="match status" value="1"/>
</dbReference>
<evidence type="ECO:0000256" key="1">
    <source>
        <dbReference type="PROSITE-ProRule" id="PRU00235"/>
    </source>
</evidence>
<dbReference type="Gene3D" id="2.130.10.30">
    <property type="entry name" value="Regulator of chromosome condensation 1/beta-lactamase-inhibitor protein II"/>
    <property type="match status" value="2"/>
</dbReference>
<dbReference type="Pfam" id="PF13540">
    <property type="entry name" value="RCC1_2"/>
    <property type="match status" value="1"/>
</dbReference>
<feature type="repeat" description="RCC1" evidence="1">
    <location>
        <begin position="431"/>
        <end position="497"/>
    </location>
</feature>
<dbReference type="PRINTS" id="PR00633">
    <property type="entry name" value="RCCNDNSATION"/>
</dbReference>
<reference evidence="3 4" key="1">
    <citation type="submission" date="2019-03" db="EMBL/GenBank/DDBJ databases">
        <title>Sequencing 23 genomes of Wallemia ichthyophaga.</title>
        <authorList>
            <person name="Gostincar C."/>
        </authorList>
    </citation>
    <scope>NUCLEOTIDE SEQUENCE [LARGE SCALE GENOMIC DNA]</scope>
    <source>
        <strain evidence="3 4">EXF-8621</strain>
    </source>
</reference>
<dbReference type="SUPFAM" id="SSF50985">
    <property type="entry name" value="RCC1/BLIP-II"/>
    <property type="match status" value="1"/>
</dbReference>
<dbReference type="PANTHER" id="PTHR45982">
    <property type="entry name" value="REGULATOR OF CHROMOSOME CONDENSATION"/>
    <property type="match status" value="1"/>
</dbReference>
<accession>A0A4T0I439</accession>
<dbReference type="AlphaFoldDB" id="A0A4T0I439"/>
<evidence type="ECO:0000313" key="3">
    <source>
        <dbReference type="EMBL" id="TIB08812.1"/>
    </source>
</evidence>